<sequence>MTKTTTLPARPKAGKLPGVSPNVLLLREELRSGMDEVAALALGGRTVAVCAGRDALWVIVRRGGRGGIALRAAHAPGGCGEVRTRRAEGDETLRLEFDTVIGRQTIAIRLHEDALPVLRVTTWLRPCAPLLVPFLPRDLYPLDANDDPAGAVGQVEAAQRGMNAGVSYFRMTDPAFGSTLYFQNFTTLNPYFEATGTKPDGAVGGEWPEIGYLPPTAPQKGKPPLDPLPEGADMAVLDSYLAFHDEADADEAVMAHRYLMLLGAIYRRLELPPTQFRDWVGRAERSLHDLDQAPQATIRHYGFRYIHPYTATEYPDSMVQMSVLASIRDYEAWKKEDVPLLGELKAGLRKFYDSKLKTMRRYLPNVGPDKDKDAVDSWYLYHPLMNLGRLAIDGDKRARKLFIDSVDFGIEAAHHFDYRWPIQYNVTDFSIITAARDDAGLGQTDVGGIYAYVMLQAFELTDDKRFLDEARAAIDAARGMRFELNYQANLTAWGASACMRLWRITNDEAYLDQSYVYLASFFHNASIWESEIDHAKHYRNFLGVTALHDAPYMAMYECFDSFAAFERYLKDSGPDLEPAVRLLLGEYCRYALDRAWFYYPDALPEDAVASENVRNSYVDRNLSFPVEDLYVDGQQAGQVGQEIYGAGAAFVFASRTFHPVRDAPFAMFCDHFLLASDRPGERALNFQLGGAEGCTARLCLIRSGKAKLPEFTVTTMAGDRVRGHAVEDRIEFHVPANGRVSIAW</sequence>
<reference evidence="1 2" key="1">
    <citation type="submission" date="2020-08" db="EMBL/GenBank/DDBJ databases">
        <title>Genomic Encyclopedia of Type Strains, Phase IV (KMG-IV): sequencing the most valuable type-strain genomes for metagenomic binning, comparative biology and taxonomic classification.</title>
        <authorList>
            <person name="Goeker M."/>
        </authorList>
    </citation>
    <scope>NUCLEOTIDE SEQUENCE [LARGE SCALE GENOMIC DNA]</scope>
    <source>
        <strain evidence="1 2">DSM 26736</strain>
    </source>
</reference>
<comment type="caution">
    <text evidence="1">The sequence shown here is derived from an EMBL/GenBank/DDBJ whole genome shotgun (WGS) entry which is preliminary data.</text>
</comment>
<dbReference type="GO" id="GO:0005975">
    <property type="term" value="P:carbohydrate metabolic process"/>
    <property type="evidence" value="ECO:0007669"/>
    <property type="project" value="InterPro"/>
</dbReference>
<dbReference type="AlphaFoldDB" id="A0A840YNH3"/>
<accession>A0A840YNH3</accession>
<gene>
    <name evidence="1" type="ORF">FHT02_002736</name>
</gene>
<dbReference type="InterPro" id="IPR008928">
    <property type="entry name" value="6-hairpin_glycosidase_sf"/>
</dbReference>
<dbReference type="Proteomes" id="UP000527143">
    <property type="component" value="Unassembled WGS sequence"/>
</dbReference>
<proteinExistence type="predicted"/>
<protein>
    <submittedName>
        <fullName evidence="1">Uncharacterized protein</fullName>
    </submittedName>
</protein>
<evidence type="ECO:0000313" key="2">
    <source>
        <dbReference type="Proteomes" id="UP000527143"/>
    </source>
</evidence>
<dbReference type="RefSeq" id="WP_184088371.1">
    <property type="nucleotide sequence ID" value="NZ_JACIJF010000008.1"/>
</dbReference>
<organism evidence="1 2">
    <name type="scientific">Sphingomonas xinjiangensis</name>
    <dbReference type="NCBI Taxonomy" id="643568"/>
    <lineage>
        <taxon>Bacteria</taxon>
        <taxon>Pseudomonadati</taxon>
        <taxon>Pseudomonadota</taxon>
        <taxon>Alphaproteobacteria</taxon>
        <taxon>Sphingomonadales</taxon>
        <taxon>Sphingomonadaceae</taxon>
        <taxon>Sphingomonas</taxon>
    </lineage>
</organism>
<evidence type="ECO:0000313" key="1">
    <source>
        <dbReference type="EMBL" id="MBB5711490.1"/>
    </source>
</evidence>
<dbReference type="SUPFAM" id="SSF48208">
    <property type="entry name" value="Six-hairpin glycosidases"/>
    <property type="match status" value="1"/>
</dbReference>
<name>A0A840YNH3_9SPHN</name>
<dbReference type="EMBL" id="JACIJF010000008">
    <property type="protein sequence ID" value="MBB5711490.1"/>
    <property type="molecule type" value="Genomic_DNA"/>
</dbReference>
<keyword evidence="2" id="KW-1185">Reference proteome</keyword>